<evidence type="ECO:0000313" key="2">
    <source>
        <dbReference type="EMBL" id="OEL16901.1"/>
    </source>
</evidence>
<sequence length="28" mass="2860">MGEKIITSPGTGSTSISTGFYSARSPRA</sequence>
<organism evidence="2 3">
    <name type="scientific">Dichanthelium oligosanthes</name>
    <dbReference type="NCBI Taxonomy" id="888268"/>
    <lineage>
        <taxon>Eukaryota</taxon>
        <taxon>Viridiplantae</taxon>
        <taxon>Streptophyta</taxon>
        <taxon>Embryophyta</taxon>
        <taxon>Tracheophyta</taxon>
        <taxon>Spermatophyta</taxon>
        <taxon>Magnoliopsida</taxon>
        <taxon>Liliopsida</taxon>
        <taxon>Poales</taxon>
        <taxon>Poaceae</taxon>
        <taxon>PACMAD clade</taxon>
        <taxon>Panicoideae</taxon>
        <taxon>Panicodae</taxon>
        <taxon>Paniceae</taxon>
        <taxon>Dichantheliinae</taxon>
        <taxon>Dichanthelium</taxon>
    </lineage>
</organism>
<protein>
    <submittedName>
        <fullName evidence="2">Uncharacterized protein</fullName>
    </submittedName>
</protein>
<accession>A0A1E5UVJ5</accession>
<evidence type="ECO:0000313" key="3">
    <source>
        <dbReference type="Proteomes" id="UP000095767"/>
    </source>
</evidence>
<dbReference type="AlphaFoldDB" id="A0A1E5UVJ5"/>
<proteinExistence type="predicted"/>
<dbReference type="Proteomes" id="UP000095767">
    <property type="component" value="Unassembled WGS sequence"/>
</dbReference>
<feature type="compositionally biased region" description="Low complexity" evidence="1">
    <location>
        <begin position="1"/>
        <end position="19"/>
    </location>
</feature>
<name>A0A1E5UVJ5_9POAL</name>
<reference evidence="2 3" key="1">
    <citation type="submission" date="2016-09" db="EMBL/GenBank/DDBJ databases">
        <title>The draft genome of Dichanthelium oligosanthes: A C3 panicoid grass species.</title>
        <authorList>
            <person name="Studer A.J."/>
            <person name="Schnable J.C."/>
            <person name="Brutnell T.P."/>
        </authorList>
    </citation>
    <scope>NUCLEOTIDE SEQUENCE [LARGE SCALE GENOMIC DNA]</scope>
    <source>
        <strain evidence="3">cv. Kellogg 1175</strain>
        <tissue evidence="2">Leaf</tissue>
    </source>
</reference>
<evidence type="ECO:0000256" key="1">
    <source>
        <dbReference type="SAM" id="MobiDB-lite"/>
    </source>
</evidence>
<dbReference type="EMBL" id="LWDX02061632">
    <property type="protein sequence ID" value="OEL16901.1"/>
    <property type="molecule type" value="Genomic_DNA"/>
</dbReference>
<gene>
    <name evidence="2" type="ORF">BAE44_0022073</name>
</gene>
<comment type="caution">
    <text evidence="2">The sequence shown here is derived from an EMBL/GenBank/DDBJ whole genome shotgun (WGS) entry which is preliminary data.</text>
</comment>
<feature type="region of interest" description="Disordered" evidence="1">
    <location>
        <begin position="1"/>
        <end position="28"/>
    </location>
</feature>
<keyword evidence="3" id="KW-1185">Reference proteome</keyword>